<dbReference type="eggNOG" id="COG0840">
    <property type="taxonomic scope" value="Bacteria"/>
</dbReference>
<name>C7RPJ5_ACCRE</name>
<dbReference type="HOGENOM" id="CLU_109783_1_0_4"/>
<keyword evidence="1" id="KW-0732">Signal</keyword>
<proteinExistence type="predicted"/>
<feature type="domain" description="Tll0287-like" evidence="2">
    <location>
        <begin position="42"/>
        <end position="192"/>
    </location>
</feature>
<dbReference type="InterPro" id="IPR021796">
    <property type="entry name" value="Tll0287-like_dom"/>
</dbReference>
<protein>
    <submittedName>
        <fullName evidence="3">Cytochrome c family protein</fullName>
    </submittedName>
</protein>
<dbReference type="KEGG" id="app:CAP2UW1_0901"/>
<evidence type="ECO:0000256" key="1">
    <source>
        <dbReference type="SAM" id="SignalP"/>
    </source>
</evidence>
<dbReference type="Pfam" id="PF11845">
    <property type="entry name" value="Tll0287-like"/>
    <property type="match status" value="1"/>
</dbReference>
<evidence type="ECO:0000313" key="3">
    <source>
        <dbReference type="EMBL" id="ACV34238.1"/>
    </source>
</evidence>
<gene>
    <name evidence="3" type="ordered locus">CAP2UW1_0901</name>
</gene>
<accession>C7RPJ5</accession>
<dbReference type="AlphaFoldDB" id="C7RPJ5"/>
<dbReference type="OrthoDB" id="9797588at2"/>
<evidence type="ECO:0000259" key="2">
    <source>
        <dbReference type="Pfam" id="PF11845"/>
    </source>
</evidence>
<feature type="signal peptide" evidence="1">
    <location>
        <begin position="1"/>
        <end position="22"/>
    </location>
</feature>
<feature type="chain" id="PRO_5002981706" evidence="1">
    <location>
        <begin position="23"/>
        <end position="196"/>
    </location>
</feature>
<reference evidence="3" key="1">
    <citation type="submission" date="2009-08" db="EMBL/GenBank/DDBJ databases">
        <authorList>
            <consortium name="US DOE Joint Genome Institute"/>
            <person name="Lucas S."/>
            <person name="Copeland A."/>
            <person name="Lapidus A."/>
            <person name="Glavina del Rio T."/>
            <person name="Dalin E."/>
            <person name="Tice H."/>
            <person name="Bruce D."/>
            <person name="Barry K."/>
            <person name="Pitluck S."/>
            <person name="Lowry S."/>
            <person name="Larimer F."/>
            <person name="Land M."/>
            <person name="Hauser L."/>
            <person name="Kyrpides N."/>
            <person name="Ivanova N."/>
            <person name="McMahon K.D."/>
            <person name="Hugenholtz P."/>
        </authorList>
    </citation>
    <scope>NUCLEOTIDE SEQUENCE</scope>
    <source>
        <strain evidence="3">UW-1</strain>
    </source>
</reference>
<dbReference type="STRING" id="522306.CAP2UW1_0901"/>
<organism evidence="3">
    <name type="scientific">Accumulibacter regalis</name>
    <dbReference type="NCBI Taxonomy" id="522306"/>
    <lineage>
        <taxon>Bacteria</taxon>
        <taxon>Pseudomonadati</taxon>
        <taxon>Pseudomonadota</taxon>
        <taxon>Betaproteobacteria</taxon>
        <taxon>Candidatus Accumulibacter</taxon>
    </lineage>
</organism>
<reference evidence="3" key="2">
    <citation type="submission" date="2009-09" db="EMBL/GenBank/DDBJ databases">
        <title>Complete sequence of chromosome of Candidatus Accumulibacter phosphatis clade IIA str. UW-1.</title>
        <authorList>
            <consortium name="US DOE Joint Genome Institute"/>
            <person name="Martin H.G."/>
            <person name="Ivanova N."/>
            <person name="Kunin V."/>
            <person name="Warnecke F."/>
            <person name="Barry K."/>
            <person name="He S."/>
            <person name="Salamov A."/>
            <person name="Szeto E."/>
            <person name="Dalin E."/>
            <person name="Pangilinan J.L."/>
            <person name="Lapidus A."/>
            <person name="Lowry S."/>
            <person name="Kyrpides N.C."/>
            <person name="McMahon K.D."/>
            <person name="Hugenholtz P."/>
        </authorList>
    </citation>
    <scope>NUCLEOTIDE SEQUENCE [LARGE SCALE GENOMIC DNA]</scope>
    <source>
        <strain evidence="3">UW-1</strain>
    </source>
</reference>
<dbReference type="EMBL" id="CP001715">
    <property type="protein sequence ID" value="ACV34238.1"/>
    <property type="molecule type" value="Genomic_DNA"/>
</dbReference>
<sequence length="196" mass="21006" precursor="true">MKLVTPALVSLSLLAAVQPAWAQDAASLLAETRKTALPVLPKVVQAMQTAVKEQGPVGAIPVCKEKAPQLLQEMRQQTGWDIRRVSLRTRNPATGTPDAWEARQLADFDIKAANGAKPEQIEVGEIITATDGKRSYRYMKALPVAEVCLTCHGPSDLLADDLKAALAKDYPLDRATGYAAGEVRGALTVTRPLLGP</sequence>